<dbReference type="Proteomes" id="UP000187941">
    <property type="component" value="Chromosome"/>
</dbReference>
<evidence type="ECO:0000259" key="4">
    <source>
        <dbReference type="Pfam" id="PF01494"/>
    </source>
</evidence>
<dbReference type="PRINTS" id="PR00420">
    <property type="entry name" value="RNGMNOXGNASE"/>
</dbReference>
<feature type="domain" description="FAD-binding" evidence="4">
    <location>
        <begin position="4"/>
        <end position="202"/>
    </location>
</feature>
<dbReference type="PANTHER" id="PTHR43004:SF19">
    <property type="entry name" value="BINDING MONOOXYGENASE, PUTATIVE (JCVI)-RELATED"/>
    <property type="match status" value="1"/>
</dbReference>
<dbReference type="Gene3D" id="3.50.50.60">
    <property type="entry name" value="FAD/NAD(P)-binding domain"/>
    <property type="match status" value="1"/>
</dbReference>
<reference evidence="5 6" key="1">
    <citation type="submission" date="2016-01" db="EMBL/GenBank/DDBJ databases">
        <authorList>
            <person name="Oliw E.H."/>
        </authorList>
    </citation>
    <scope>NUCLEOTIDE SEQUENCE [LARGE SCALE GENOMIC DNA]</scope>
    <source>
        <strain evidence="5 6">DY10</strain>
    </source>
</reference>
<dbReference type="RefSeq" id="WP_077130845.1">
    <property type="nucleotide sequence ID" value="NZ_CP014263.1"/>
</dbReference>
<proteinExistence type="predicted"/>
<dbReference type="STRING" id="1178516.AWR27_08800"/>
<dbReference type="PANTHER" id="PTHR43004">
    <property type="entry name" value="TRK SYSTEM POTASSIUM UPTAKE PROTEIN"/>
    <property type="match status" value="1"/>
</dbReference>
<feature type="domain" description="FAD-binding" evidence="4">
    <location>
        <begin position="239"/>
        <end position="288"/>
    </location>
</feature>
<accession>A0A1P9WVL0</accession>
<comment type="cofactor">
    <cofactor evidence="1">
        <name>FAD</name>
        <dbReference type="ChEBI" id="CHEBI:57692"/>
    </cofactor>
</comment>
<dbReference type="GO" id="GO:0071949">
    <property type="term" value="F:FAD binding"/>
    <property type="evidence" value="ECO:0007669"/>
    <property type="project" value="InterPro"/>
</dbReference>
<gene>
    <name evidence="5" type="ORF">AWR27_08800</name>
</gene>
<organism evidence="5 6">
    <name type="scientific">Spirosoma montaniterrae</name>
    <dbReference type="NCBI Taxonomy" id="1178516"/>
    <lineage>
        <taxon>Bacteria</taxon>
        <taxon>Pseudomonadati</taxon>
        <taxon>Bacteroidota</taxon>
        <taxon>Cytophagia</taxon>
        <taxon>Cytophagales</taxon>
        <taxon>Cytophagaceae</taxon>
        <taxon>Spirosoma</taxon>
    </lineage>
</organism>
<dbReference type="Pfam" id="PF01494">
    <property type="entry name" value="FAD_binding_3"/>
    <property type="match status" value="2"/>
</dbReference>
<dbReference type="KEGG" id="smon:AWR27_08800"/>
<dbReference type="InterPro" id="IPR036188">
    <property type="entry name" value="FAD/NAD-bd_sf"/>
</dbReference>
<dbReference type="OrthoDB" id="9766816at2"/>
<keyword evidence="2" id="KW-0285">Flavoprotein</keyword>
<dbReference type="InterPro" id="IPR002938">
    <property type="entry name" value="FAD-bd"/>
</dbReference>
<keyword evidence="6" id="KW-1185">Reference proteome</keyword>
<evidence type="ECO:0000313" key="5">
    <source>
        <dbReference type="EMBL" id="AQG79409.1"/>
    </source>
</evidence>
<dbReference type="EMBL" id="CP014263">
    <property type="protein sequence ID" value="AQG79409.1"/>
    <property type="molecule type" value="Genomic_DNA"/>
</dbReference>
<evidence type="ECO:0000256" key="3">
    <source>
        <dbReference type="ARBA" id="ARBA00022827"/>
    </source>
</evidence>
<dbReference type="GO" id="GO:0016709">
    <property type="term" value="F:oxidoreductase activity, acting on paired donors, with incorporation or reduction of molecular oxygen, NAD(P)H as one donor, and incorporation of one atom of oxygen"/>
    <property type="evidence" value="ECO:0007669"/>
    <property type="project" value="UniProtKB-ARBA"/>
</dbReference>
<keyword evidence="3" id="KW-0274">FAD</keyword>
<evidence type="ECO:0000313" key="6">
    <source>
        <dbReference type="Proteomes" id="UP000187941"/>
    </source>
</evidence>
<dbReference type="AlphaFoldDB" id="A0A1P9WVL0"/>
<name>A0A1P9WVL0_9BACT</name>
<evidence type="ECO:0000256" key="2">
    <source>
        <dbReference type="ARBA" id="ARBA00022630"/>
    </source>
</evidence>
<sequence length="360" mass="41546">MDRDITIIGAGSTGLSAGLFLESLGYKPRIFEKRDRVKITKAIGINPVTLQLFEKYGLTKRFINNGWRLDCMNFWYNDDLIYKNQFSKVRHPYPFMVIQPQFETEQILEDYLSEKGIKIERNVELLKISNDRTSMNLEFKNINNDTNFSLQTDGIVIGADGNKSKVRQEIGVEMKGWEHPTEYTLYDIELETPISHKEGHYRFYRDGAMLMLHIRDGVWRVGGNLKDVLNYLPKDTKIGKTSWETNFTISEKVAQNYSVGNVHIIGDAAHIHSPLGGKGMNMCIEDSYIFSELFHQNREKEFSTIRRKRVQTTVGVLGQLTEVVGGQHFIGRVMRGSMKPFSFLFPVFMPYMRNFLLGLK</sequence>
<dbReference type="InterPro" id="IPR050641">
    <property type="entry name" value="RIFMO-like"/>
</dbReference>
<dbReference type="Gene3D" id="3.30.70.2450">
    <property type="match status" value="1"/>
</dbReference>
<evidence type="ECO:0000256" key="1">
    <source>
        <dbReference type="ARBA" id="ARBA00001974"/>
    </source>
</evidence>
<protein>
    <recommendedName>
        <fullName evidence="4">FAD-binding domain-containing protein</fullName>
    </recommendedName>
</protein>
<dbReference type="SUPFAM" id="SSF51905">
    <property type="entry name" value="FAD/NAD(P)-binding domain"/>
    <property type="match status" value="1"/>
</dbReference>